<sequence length="356" mass="40166">MTSMPDALQNENLRHIVVEALAGQTNVPKERIVCQPNKDKYCNKNNPSVVTPELDEVFYLMRALNARALRDSRTASDEMGRHNFSVTMERFATDIADAIHDRPFTYVEMGPEPVKTTCLIRNLRTNGVRLTGYIGIDINPASEKPMREALAPMMDPFLIHFCFRDFSNLSQSDIHRKEFPSLVTMLGFQEGNEHPDAIVSRLKRIVLPGDLVASEMHVSTQSRRHKLEKFYESAEMKRFSRLAFERMVGTCSSEYAIHTLDIDVGLKSPVPICVTSESFEDPDTGEIVICVTNWCLKFSALQHRVVREAISNLIVIAERRTGDRTVSFQLAEAIADEAGIVDIVEPFVTTLQESAE</sequence>
<dbReference type="RefSeq" id="WP_265426343.1">
    <property type="nucleotide sequence ID" value="NZ_JAPFPW010000038.1"/>
</dbReference>
<gene>
    <name evidence="1" type="ORF">OOT00_15545</name>
</gene>
<comment type="caution">
    <text evidence="1">The sequence shown here is derived from an EMBL/GenBank/DDBJ whole genome shotgun (WGS) entry which is preliminary data.</text>
</comment>
<name>A0ABT3ND50_9BACT</name>
<proteinExistence type="predicted"/>
<organism evidence="1 2">
    <name type="scientific">Desulfobotulus pelophilus</name>
    <dbReference type="NCBI Taxonomy" id="2823377"/>
    <lineage>
        <taxon>Bacteria</taxon>
        <taxon>Pseudomonadati</taxon>
        <taxon>Thermodesulfobacteriota</taxon>
        <taxon>Desulfobacteria</taxon>
        <taxon>Desulfobacterales</taxon>
        <taxon>Desulfobacteraceae</taxon>
        <taxon>Desulfobotulus</taxon>
    </lineage>
</organism>
<protein>
    <recommendedName>
        <fullName evidence="3">Histidine-specific methyltransferase SAM-dependent domain-containing protein</fullName>
    </recommendedName>
</protein>
<keyword evidence="2" id="KW-1185">Reference proteome</keyword>
<evidence type="ECO:0000313" key="1">
    <source>
        <dbReference type="EMBL" id="MCW7755395.1"/>
    </source>
</evidence>
<dbReference type="EMBL" id="JAPFPW010000038">
    <property type="protein sequence ID" value="MCW7755395.1"/>
    <property type="molecule type" value="Genomic_DNA"/>
</dbReference>
<reference evidence="1 2" key="1">
    <citation type="submission" date="2022-11" db="EMBL/GenBank/DDBJ databases">
        <title>Desulfobotulus tamanensis H1 sp. nov. - anaerobic, alkaliphilic, sulphate reducing bacterium isolated from terrestrial mud volcano.</title>
        <authorList>
            <person name="Frolova A."/>
            <person name="Merkel A.Y."/>
            <person name="Slobodkin A.I."/>
        </authorList>
    </citation>
    <scope>NUCLEOTIDE SEQUENCE [LARGE SCALE GENOMIC DNA]</scope>
    <source>
        <strain evidence="1 2">H1</strain>
    </source>
</reference>
<dbReference type="Proteomes" id="UP001209681">
    <property type="component" value="Unassembled WGS sequence"/>
</dbReference>
<evidence type="ECO:0008006" key="3">
    <source>
        <dbReference type="Google" id="ProtNLM"/>
    </source>
</evidence>
<accession>A0ABT3ND50</accession>
<evidence type="ECO:0000313" key="2">
    <source>
        <dbReference type="Proteomes" id="UP001209681"/>
    </source>
</evidence>